<dbReference type="Proteomes" id="UP001159363">
    <property type="component" value="Chromosome 7"/>
</dbReference>
<protein>
    <submittedName>
        <fullName evidence="2">Uncharacterized protein</fullName>
    </submittedName>
</protein>
<accession>A0ABQ9GWJ0</accession>
<gene>
    <name evidence="2" type="ORF">PR048_020813</name>
</gene>
<feature type="compositionally biased region" description="Basic and acidic residues" evidence="1">
    <location>
        <begin position="196"/>
        <end position="206"/>
    </location>
</feature>
<organism evidence="2 3">
    <name type="scientific">Dryococelus australis</name>
    <dbReference type="NCBI Taxonomy" id="614101"/>
    <lineage>
        <taxon>Eukaryota</taxon>
        <taxon>Metazoa</taxon>
        <taxon>Ecdysozoa</taxon>
        <taxon>Arthropoda</taxon>
        <taxon>Hexapoda</taxon>
        <taxon>Insecta</taxon>
        <taxon>Pterygota</taxon>
        <taxon>Neoptera</taxon>
        <taxon>Polyneoptera</taxon>
        <taxon>Phasmatodea</taxon>
        <taxon>Verophasmatodea</taxon>
        <taxon>Anareolatae</taxon>
        <taxon>Phasmatidae</taxon>
        <taxon>Eurycanthinae</taxon>
        <taxon>Dryococelus</taxon>
    </lineage>
</organism>
<proteinExistence type="predicted"/>
<evidence type="ECO:0000256" key="1">
    <source>
        <dbReference type="SAM" id="MobiDB-lite"/>
    </source>
</evidence>
<keyword evidence="3" id="KW-1185">Reference proteome</keyword>
<evidence type="ECO:0000313" key="2">
    <source>
        <dbReference type="EMBL" id="KAJ8876368.1"/>
    </source>
</evidence>
<name>A0ABQ9GWJ0_9NEOP</name>
<feature type="region of interest" description="Disordered" evidence="1">
    <location>
        <begin position="196"/>
        <end position="215"/>
    </location>
</feature>
<feature type="region of interest" description="Disordered" evidence="1">
    <location>
        <begin position="414"/>
        <end position="433"/>
    </location>
</feature>
<sequence length="1147" mass="127618">MVAGHFLFDVKIRNYFPSIVINFTRRMSLRAPVKTYAGWSSDFSKQAYDLHGSVSEGKVLTKLLTAYQFIQSDTELLGCRTMEIRTWLSRRVAVEGNEARGRWSSPKLFRIPSQFGMHVSIAKSAGACDVCLYALGWLYYVRLLHASRLQAMAGLPGAMAAIVPMDTSLKGKGLDTRAQQINTKAMEVSLERLRNERAGETGHPRENPPTNGIVRHDSQLRKCGAEFVVTRIPGDGRQTEPPTRKMPADCDTEVLRGFYSRDIVVYSRRGWQLLRRYRDLCVAPYVILVGIQFARPVAKRLRVIVGNIFVREDSDGPVADVLTSAGEIDSSIEDLIGITSEEVVGTVASVDDRAALVEVDAASDVAIIAYEVNGEKPLAGNIHSTLTADLVRADLGMSFQCITLHKLHGTNVKTRSENRHWRQPGSDDAGRGSTLVKVKGRPSSTVLILAFLFWSQKFTSESHESISPALGKKGKFLGKGEIFREIQSILKGGGGKGILKKKGKFQDYGRLAPSSDARRRCAIVAIIILLIVANRAVMLVELLRFGGCGDNIVTRRLRGVSEFVKDQAAAVISSWGRLPRDRGKELRFSTAIAVCSVRGKLHALHSAVPQISSTLHCTLSRRRTLADRCSRTLPLNFNHRLGSNATLRSTFTVINGLRILAQLRVAATQFQERRQYHVLTDCRQNQTGRHCSKLKHSLKGIERSHCPGRVGVDEAAVVPTARQDADVYFQLGLAPCTTCGWIPELRDIDVAQCRDCTSYANALRTLHYYRARWRSSNSLDSHSGGPGFDYRSGHPDFDIPWFSEITPDECWDESLTKTMGDSFPLRRPIHLRFVTIVYAARVGIIPEVVIYLQTMCAVTNSRHDRWMLLREMQRAVGWVKWLFATRSPRIPADQRQRPARFLQAKPGVTSPGIEPGSPRRAPLLPLTTGLFLCVNIAEQAYVAVQVGNCCKIGFFPRLVTDVFVCRVASWICLRANQPILTFYYKYLAYLNETNDICCDKRVLVEVGQAMAITGGAKICDLCVRRGEVGLSVMYLGGGAEASTAYSLQEVLSGVCSEDEDDRKFCQVSAVRMKTTGSSVSEDEDDRKFCQVSAVRMKTTGSSVRCLHEDEDDRKFCQVSAVRMKTTSHAIPSQLERGKLNSYKRYPI</sequence>
<dbReference type="EMBL" id="JARBHB010000008">
    <property type="protein sequence ID" value="KAJ8876368.1"/>
    <property type="molecule type" value="Genomic_DNA"/>
</dbReference>
<comment type="caution">
    <text evidence="2">The sequence shown here is derived from an EMBL/GenBank/DDBJ whole genome shotgun (WGS) entry which is preliminary data.</text>
</comment>
<reference evidence="2 3" key="1">
    <citation type="submission" date="2023-02" db="EMBL/GenBank/DDBJ databases">
        <title>LHISI_Scaffold_Assembly.</title>
        <authorList>
            <person name="Stuart O.P."/>
            <person name="Cleave R."/>
            <person name="Magrath M.J.L."/>
            <person name="Mikheyev A.S."/>
        </authorList>
    </citation>
    <scope>NUCLEOTIDE SEQUENCE [LARGE SCALE GENOMIC DNA]</scope>
    <source>
        <strain evidence="2">Daus_M_001</strain>
        <tissue evidence="2">Leg muscle</tissue>
    </source>
</reference>
<evidence type="ECO:0000313" key="3">
    <source>
        <dbReference type="Proteomes" id="UP001159363"/>
    </source>
</evidence>